<reference evidence="1" key="1">
    <citation type="journal article" date="2014" name="Front. Microbiol.">
        <title>High frequency of phylogenetically diverse reductive dehalogenase-homologous genes in deep subseafloor sedimentary metagenomes.</title>
        <authorList>
            <person name="Kawai M."/>
            <person name="Futagami T."/>
            <person name="Toyoda A."/>
            <person name="Takaki Y."/>
            <person name="Nishi S."/>
            <person name="Hori S."/>
            <person name="Arai W."/>
            <person name="Tsubouchi T."/>
            <person name="Morono Y."/>
            <person name="Uchiyama I."/>
            <person name="Ito T."/>
            <person name="Fujiyama A."/>
            <person name="Inagaki F."/>
            <person name="Takami H."/>
        </authorList>
    </citation>
    <scope>NUCLEOTIDE SEQUENCE</scope>
    <source>
        <strain evidence="1">Expedition CK06-06</strain>
    </source>
</reference>
<sequence length="53" mass="5808">MQGTENEVTSFGGSDCRACSLEVSHLTDHNDVRVLPEDVFQTGCEFGAVRTDF</sequence>
<name>X1QH93_9ZZZZ</name>
<protein>
    <submittedName>
        <fullName evidence="1">Uncharacterized protein</fullName>
    </submittedName>
</protein>
<organism evidence="1">
    <name type="scientific">marine sediment metagenome</name>
    <dbReference type="NCBI Taxonomy" id="412755"/>
    <lineage>
        <taxon>unclassified sequences</taxon>
        <taxon>metagenomes</taxon>
        <taxon>ecological metagenomes</taxon>
    </lineage>
</organism>
<evidence type="ECO:0000313" key="1">
    <source>
        <dbReference type="EMBL" id="GAI54186.1"/>
    </source>
</evidence>
<proteinExistence type="predicted"/>
<comment type="caution">
    <text evidence="1">The sequence shown here is derived from an EMBL/GenBank/DDBJ whole genome shotgun (WGS) entry which is preliminary data.</text>
</comment>
<dbReference type="AlphaFoldDB" id="X1QH93"/>
<gene>
    <name evidence="1" type="ORF">S06H3_58360</name>
</gene>
<dbReference type="EMBL" id="BARV01037770">
    <property type="protein sequence ID" value="GAI54186.1"/>
    <property type="molecule type" value="Genomic_DNA"/>
</dbReference>
<accession>X1QH93</accession>
<feature type="non-terminal residue" evidence="1">
    <location>
        <position position="53"/>
    </location>
</feature>